<gene>
    <name evidence="1" type="ORF">GWO12_07605</name>
</gene>
<reference evidence="1 2" key="1">
    <citation type="submission" date="2020-01" db="EMBL/GenBank/DDBJ databases">
        <title>Genomes assembled from Gulf of Kutch pelagic sediment metagenomes.</title>
        <authorList>
            <person name="Chandrashekar M."/>
            <person name="Mahajan M.S."/>
            <person name="Dave K.J."/>
            <person name="Vatsa P."/>
            <person name="Nathani N.M."/>
        </authorList>
    </citation>
    <scope>NUCLEOTIDE SEQUENCE [LARGE SCALE GENOMIC DNA]</scope>
    <source>
        <strain evidence="1">KS3-K002</strain>
    </source>
</reference>
<proteinExistence type="predicted"/>
<dbReference type="EMBL" id="JAACAK010000050">
    <property type="protein sequence ID" value="NIR74965.1"/>
    <property type="molecule type" value="Genomic_DNA"/>
</dbReference>
<dbReference type="Proteomes" id="UP000702544">
    <property type="component" value="Unassembled WGS sequence"/>
</dbReference>
<organism evidence="1 2">
    <name type="scientific">Candidatus Kutchimonas denitrificans</name>
    <dbReference type="NCBI Taxonomy" id="3056748"/>
    <lineage>
        <taxon>Bacteria</taxon>
        <taxon>Pseudomonadati</taxon>
        <taxon>Gemmatimonadota</taxon>
        <taxon>Gemmatimonadia</taxon>
        <taxon>Candidatus Palauibacterales</taxon>
        <taxon>Candidatus Palauibacteraceae</taxon>
        <taxon>Candidatus Kutchimonas</taxon>
    </lineage>
</organism>
<name>A0AAE4ZC99_9BACT</name>
<evidence type="ECO:0000313" key="1">
    <source>
        <dbReference type="EMBL" id="NIR74965.1"/>
    </source>
</evidence>
<sequence length="122" mass="14070">MSILQTMEGSEPGTIKKALDMLMVDRKNEFRELAEVIFSRVPLSMGPIPNWEEFVLNFCLDVDIAFKTWSGQKELTPMSSQKALTILRQLARDKKTMNQLTHLLNIAYTLASEFKEIYKRLS</sequence>
<protein>
    <submittedName>
        <fullName evidence="1">Uncharacterized protein</fullName>
    </submittedName>
</protein>
<dbReference type="AlphaFoldDB" id="A0AAE4ZC99"/>
<accession>A0AAE4ZC99</accession>
<comment type="caution">
    <text evidence="1">The sequence shown here is derived from an EMBL/GenBank/DDBJ whole genome shotgun (WGS) entry which is preliminary data.</text>
</comment>
<evidence type="ECO:0000313" key="2">
    <source>
        <dbReference type="Proteomes" id="UP000702544"/>
    </source>
</evidence>